<evidence type="ECO:0000256" key="2">
    <source>
        <dbReference type="ARBA" id="ARBA00022617"/>
    </source>
</evidence>
<dbReference type="PROSITE" id="PS00086">
    <property type="entry name" value="CYTOCHROME_P450"/>
    <property type="match status" value="1"/>
</dbReference>
<evidence type="ECO:0000256" key="4">
    <source>
        <dbReference type="ARBA" id="ARBA00023002"/>
    </source>
</evidence>
<comment type="similarity">
    <text evidence="1 7">Belongs to the cytochrome P450 family.</text>
</comment>
<dbReference type="PANTHER" id="PTHR24291">
    <property type="entry name" value="CYTOCHROME P450 FAMILY 4"/>
    <property type="match status" value="1"/>
</dbReference>
<dbReference type="CDD" id="cd11049">
    <property type="entry name" value="CYP170A1-like"/>
    <property type="match status" value="1"/>
</dbReference>
<keyword evidence="4 7" id="KW-0560">Oxidoreductase</keyword>
<evidence type="ECO:0000256" key="1">
    <source>
        <dbReference type="ARBA" id="ARBA00010617"/>
    </source>
</evidence>
<accession>A0ABW5FWB6</accession>
<evidence type="ECO:0000256" key="3">
    <source>
        <dbReference type="ARBA" id="ARBA00022723"/>
    </source>
</evidence>
<reference evidence="9" key="1">
    <citation type="journal article" date="2019" name="Int. J. Syst. Evol. Microbiol.">
        <title>The Global Catalogue of Microorganisms (GCM) 10K type strain sequencing project: providing services to taxonomists for standard genome sequencing and annotation.</title>
        <authorList>
            <consortium name="The Broad Institute Genomics Platform"/>
            <consortium name="The Broad Institute Genome Sequencing Center for Infectious Disease"/>
            <person name="Wu L."/>
            <person name="Ma J."/>
        </authorList>
    </citation>
    <scope>NUCLEOTIDE SEQUENCE [LARGE SCALE GENOMIC DNA]</scope>
    <source>
        <strain evidence="9">CGMCC 4.7645</strain>
    </source>
</reference>
<dbReference type="InterPro" id="IPR002401">
    <property type="entry name" value="Cyt_P450_E_grp-I"/>
</dbReference>
<keyword evidence="9" id="KW-1185">Reference proteome</keyword>
<evidence type="ECO:0000313" key="9">
    <source>
        <dbReference type="Proteomes" id="UP001597417"/>
    </source>
</evidence>
<dbReference type="EMBL" id="JBHUKR010000011">
    <property type="protein sequence ID" value="MFD2419334.1"/>
    <property type="molecule type" value="Genomic_DNA"/>
</dbReference>
<dbReference type="PRINTS" id="PR00385">
    <property type="entry name" value="P450"/>
</dbReference>
<name>A0ABW5FWB6_9PSEU</name>
<sequence>MFHGTLLSLARDQFYGLELFLSSPAIAPARGGLPVLGHALQMRNDPLSFFNSLREQGDIVEIKLGPQRAYVVTSAELVREILVVKPREFDKGAQFDEVRSMLGNGLANSDGETHRRHRLLMQPAFRRDRIADYAKLMHDEIVHAIEGWQDGQELDVRKEMSALTLAVTCRAMMSSDAADELVRELQHGMPFVFDVMYKRMVNPLVKAMGKLPTSRNREFTEVLSRMHRLADELVASYRSDTDSDRHDLLTMLLLAKEAETGDTLSDQEIHDQIMTILVAGTETTASTLSWVFHLFAEYPDVEKRVHAEIDEVLDGRPAEYADLKQLTYTAQVVSETLRYYPPGWILTRRAKQDIDLKGHHIPAGTSVMFSPWVIHHDPKLYREPDKFDPDRWSPDRAAEIPREAIVQFGAGPRKCIGDVFAVVEASLAVATIAGRWRFQPTNAKVEPLAAMALGPRDLVMKLERRD</sequence>
<evidence type="ECO:0000256" key="6">
    <source>
        <dbReference type="ARBA" id="ARBA00023033"/>
    </source>
</evidence>
<gene>
    <name evidence="8" type="ORF">ACFSXZ_23665</name>
</gene>
<dbReference type="SUPFAM" id="SSF48264">
    <property type="entry name" value="Cytochrome P450"/>
    <property type="match status" value="1"/>
</dbReference>
<dbReference type="InterPro" id="IPR017972">
    <property type="entry name" value="Cyt_P450_CS"/>
</dbReference>
<organism evidence="8 9">
    <name type="scientific">Amycolatopsis pigmentata</name>
    <dbReference type="NCBI Taxonomy" id="450801"/>
    <lineage>
        <taxon>Bacteria</taxon>
        <taxon>Bacillati</taxon>
        <taxon>Actinomycetota</taxon>
        <taxon>Actinomycetes</taxon>
        <taxon>Pseudonocardiales</taxon>
        <taxon>Pseudonocardiaceae</taxon>
        <taxon>Amycolatopsis</taxon>
    </lineage>
</organism>
<dbReference type="Pfam" id="PF00067">
    <property type="entry name" value="p450"/>
    <property type="match status" value="1"/>
</dbReference>
<proteinExistence type="inferred from homology"/>
<keyword evidence="2 7" id="KW-0349">Heme</keyword>
<dbReference type="PANTHER" id="PTHR24291:SF50">
    <property type="entry name" value="BIFUNCTIONAL ALBAFLAVENONE MONOOXYGENASE_TERPENE SYNTHASE"/>
    <property type="match status" value="1"/>
</dbReference>
<dbReference type="InterPro" id="IPR050196">
    <property type="entry name" value="Cytochrome_P450_Monoox"/>
</dbReference>
<dbReference type="PRINTS" id="PR00463">
    <property type="entry name" value="EP450I"/>
</dbReference>
<keyword evidence="3 7" id="KW-0479">Metal-binding</keyword>
<dbReference type="Proteomes" id="UP001597417">
    <property type="component" value="Unassembled WGS sequence"/>
</dbReference>
<dbReference type="RefSeq" id="WP_378267590.1">
    <property type="nucleotide sequence ID" value="NZ_JBHUKR010000011.1"/>
</dbReference>
<dbReference type="Gene3D" id="1.10.630.10">
    <property type="entry name" value="Cytochrome P450"/>
    <property type="match status" value="1"/>
</dbReference>
<evidence type="ECO:0000256" key="7">
    <source>
        <dbReference type="RuleBase" id="RU000461"/>
    </source>
</evidence>
<evidence type="ECO:0000256" key="5">
    <source>
        <dbReference type="ARBA" id="ARBA00023004"/>
    </source>
</evidence>
<keyword evidence="5 7" id="KW-0408">Iron</keyword>
<keyword evidence="6 7" id="KW-0503">Monooxygenase</keyword>
<dbReference type="InterPro" id="IPR001128">
    <property type="entry name" value="Cyt_P450"/>
</dbReference>
<comment type="caution">
    <text evidence="8">The sequence shown here is derived from an EMBL/GenBank/DDBJ whole genome shotgun (WGS) entry which is preliminary data.</text>
</comment>
<dbReference type="InterPro" id="IPR036396">
    <property type="entry name" value="Cyt_P450_sf"/>
</dbReference>
<protein>
    <submittedName>
        <fullName evidence="8">Cytochrome P450</fullName>
    </submittedName>
</protein>
<evidence type="ECO:0000313" key="8">
    <source>
        <dbReference type="EMBL" id="MFD2419334.1"/>
    </source>
</evidence>